<name>A0ABS6V7G8_9SPHN</name>
<gene>
    <name evidence="2" type="ORF">KTQ36_08240</name>
</gene>
<keyword evidence="3" id="KW-1185">Reference proteome</keyword>
<dbReference type="PANTHER" id="PTHR42850:SF4">
    <property type="entry name" value="ZINC-DEPENDENT ENDOPOLYPHOSPHATASE"/>
    <property type="match status" value="1"/>
</dbReference>
<comment type="caution">
    <text evidence="2">The sequence shown here is derived from an EMBL/GenBank/DDBJ whole genome shotgun (WGS) entry which is preliminary data.</text>
</comment>
<evidence type="ECO:0000313" key="3">
    <source>
        <dbReference type="Proteomes" id="UP000698028"/>
    </source>
</evidence>
<dbReference type="InterPro" id="IPR050126">
    <property type="entry name" value="Ap4A_hydrolase"/>
</dbReference>
<sequence>MNSMRQFASSLKAKHRVSSIGEGRRVYAIGDIHGHLEELEELLAWIESDLESHEGRSDLVFLGDYIDRGPDSRGVLKRLAKEKLPGDAHHFLMGNHEAVLLDLVDGHASDGFSWLSYGGREMLESYGVKKSKILSSAGTIAKLIVETLPKSHLEFLRNLQTMVTIDDYAFAHAGIRPGKSLKKQKARDLMWIRDPFLSSKKDHGKVVVHGHTIEAEPADRANRIGLDTGCYAGGSLSAVRLEGSGRHFVSVPSRGPEWPR</sequence>
<evidence type="ECO:0000313" key="2">
    <source>
        <dbReference type="EMBL" id="MBW0145280.1"/>
    </source>
</evidence>
<reference evidence="2 3" key="1">
    <citation type="submission" date="2021-07" db="EMBL/GenBank/DDBJ databases">
        <title>The draft genome sequence of Sphingomicrobium sp. B8.</title>
        <authorList>
            <person name="Mu L."/>
        </authorList>
    </citation>
    <scope>NUCLEOTIDE SEQUENCE [LARGE SCALE GENOMIC DNA]</scope>
    <source>
        <strain evidence="2 3">B8</strain>
    </source>
</reference>
<evidence type="ECO:0000259" key="1">
    <source>
        <dbReference type="Pfam" id="PF00149"/>
    </source>
</evidence>
<dbReference type="PANTHER" id="PTHR42850">
    <property type="entry name" value="METALLOPHOSPHOESTERASE"/>
    <property type="match status" value="1"/>
</dbReference>
<dbReference type="EMBL" id="JAHVAH010000001">
    <property type="protein sequence ID" value="MBW0145280.1"/>
    <property type="molecule type" value="Genomic_DNA"/>
</dbReference>
<protein>
    <submittedName>
        <fullName evidence="2">Metallophosphoesterase</fullName>
    </submittedName>
</protein>
<dbReference type="InterPro" id="IPR004843">
    <property type="entry name" value="Calcineurin-like_PHP"/>
</dbReference>
<organism evidence="2 3">
    <name type="scientific">Sphingomicrobium clamense</name>
    <dbReference type="NCBI Taxonomy" id="2851013"/>
    <lineage>
        <taxon>Bacteria</taxon>
        <taxon>Pseudomonadati</taxon>
        <taxon>Pseudomonadota</taxon>
        <taxon>Alphaproteobacteria</taxon>
        <taxon>Sphingomonadales</taxon>
        <taxon>Sphingomonadaceae</taxon>
        <taxon>Sphingomicrobium</taxon>
    </lineage>
</organism>
<accession>A0ABS6V7G8</accession>
<feature type="domain" description="Calcineurin-like phosphoesterase" evidence="1">
    <location>
        <begin position="25"/>
        <end position="212"/>
    </location>
</feature>
<proteinExistence type="predicted"/>
<dbReference type="Proteomes" id="UP000698028">
    <property type="component" value="Unassembled WGS sequence"/>
</dbReference>
<dbReference type="Pfam" id="PF00149">
    <property type="entry name" value="Metallophos"/>
    <property type="match status" value="1"/>
</dbReference>